<keyword evidence="2" id="KW-1185">Reference proteome</keyword>
<accession>A0ACB8TJE4</accession>
<sequence length="367" mass="41042">MALLKRKCHTVQLLAWLVKVRLPQGPALWTYDGFERICRPLASLTPAYRLWSYNACCSSVVGQVAVHIHISHRPHSASSTLLTGHTLLSIYKPIFKAFFLFRSHRYNPYSFSHSPASTPSTPSSPSASSTSSSSSSSTSSSRSHHLPRSRMYVKKEQTPVYFNHDGTVRTYMDVKPPPSGAYPNTNGKSRDRVPQLQVVDHTKWGSDIAGAPRLSMRPIMFDWIGAPSGFGVSMNELLAKSVFGLGEQMVGGHERVFGSLNLNKIAFRIGWPGYAAVDWNRPIELYTRNGPITRVELAVEVANQFARFVEKATYVPCDKHSLDWRVSPGYIRFDHLILVALVNISGDSWQADIIVEHEFPKKTRVQA</sequence>
<reference evidence="1" key="1">
    <citation type="submission" date="2021-03" db="EMBL/GenBank/DDBJ databases">
        <authorList>
            <consortium name="DOE Joint Genome Institute"/>
            <person name="Ahrendt S."/>
            <person name="Looney B.P."/>
            <person name="Miyauchi S."/>
            <person name="Morin E."/>
            <person name="Drula E."/>
            <person name="Courty P.E."/>
            <person name="Chicoki N."/>
            <person name="Fauchery L."/>
            <person name="Kohler A."/>
            <person name="Kuo A."/>
            <person name="Labutti K."/>
            <person name="Pangilinan J."/>
            <person name="Lipzen A."/>
            <person name="Riley R."/>
            <person name="Andreopoulos W."/>
            <person name="He G."/>
            <person name="Johnson J."/>
            <person name="Barry K.W."/>
            <person name="Grigoriev I.V."/>
            <person name="Nagy L."/>
            <person name="Hibbett D."/>
            <person name="Henrissat B."/>
            <person name="Matheny P.B."/>
            <person name="Labbe J."/>
            <person name="Martin F."/>
        </authorList>
    </citation>
    <scope>NUCLEOTIDE SEQUENCE</scope>
    <source>
        <strain evidence="1">HHB10654</strain>
    </source>
</reference>
<name>A0ACB8TJE4_9AGAM</name>
<evidence type="ECO:0000313" key="2">
    <source>
        <dbReference type="Proteomes" id="UP000814140"/>
    </source>
</evidence>
<comment type="caution">
    <text evidence="1">The sequence shown here is derived from an EMBL/GenBank/DDBJ whole genome shotgun (WGS) entry which is preliminary data.</text>
</comment>
<proteinExistence type="predicted"/>
<gene>
    <name evidence="1" type="ORF">BV25DRAFT_1910302</name>
</gene>
<dbReference type="EMBL" id="MU277187">
    <property type="protein sequence ID" value="KAI0068528.1"/>
    <property type="molecule type" value="Genomic_DNA"/>
</dbReference>
<evidence type="ECO:0000313" key="1">
    <source>
        <dbReference type="EMBL" id="KAI0068528.1"/>
    </source>
</evidence>
<dbReference type="Proteomes" id="UP000814140">
    <property type="component" value="Unassembled WGS sequence"/>
</dbReference>
<organism evidence="1 2">
    <name type="scientific">Artomyces pyxidatus</name>
    <dbReference type="NCBI Taxonomy" id="48021"/>
    <lineage>
        <taxon>Eukaryota</taxon>
        <taxon>Fungi</taxon>
        <taxon>Dikarya</taxon>
        <taxon>Basidiomycota</taxon>
        <taxon>Agaricomycotina</taxon>
        <taxon>Agaricomycetes</taxon>
        <taxon>Russulales</taxon>
        <taxon>Auriscalpiaceae</taxon>
        <taxon>Artomyces</taxon>
    </lineage>
</organism>
<reference evidence="1" key="2">
    <citation type="journal article" date="2022" name="New Phytol.">
        <title>Evolutionary transition to the ectomycorrhizal habit in the genomes of a hyperdiverse lineage of mushroom-forming fungi.</title>
        <authorList>
            <person name="Looney B."/>
            <person name="Miyauchi S."/>
            <person name="Morin E."/>
            <person name="Drula E."/>
            <person name="Courty P.E."/>
            <person name="Kohler A."/>
            <person name="Kuo A."/>
            <person name="LaButti K."/>
            <person name="Pangilinan J."/>
            <person name="Lipzen A."/>
            <person name="Riley R."/>
            <person name="Andreopoulos W."/>
            <person name="He G."/>
            <person name="Johnson J."/>
            <person name="Nolan M."/>
            <person name="Tritt A."/>
            <person name="Barry K.W."/>
            <person name="Grigoriev I.V."/>
            <person name="Nagy L.G."/>
            <person name="Hibbett D."/>
            <person name="Henrissat B."/>
            <person name="Matheny P.B."/>
            <person name="Labbe J."/>
            <person name="Martin F.M."/>
        </authorList>
    </citation>
    <scope>NUCLEOTIDE SEQUENCE</scope>
    <source>
        <strain evidence="1">HHB10654</strain>
    </source>
</reference>
<protein>
    <submittedName>
        <fullName evidence="1">Uncharacterized protein</fullName>
    </submittedName>
</protein>